<dbReference type="PANTHER" id="PTHR14212">
    <property type="entry name" value="U4/U6-ASSOCIATED RNA SPLICING FACTOR-RELATED"/>
    <property type="match status" value="1"/>
</dbReference>
<evidence type="ECO:0000313" key="8">
    <source>
        <dbReference type="EMBL" id="EFN55649.1"/>
    </source>
</evidence>
<proteinExistence type="predicted"/>
<dbReference type="OMA" id="WQGSVEK"/>
<dbReference type="Pfam" id="PF08572">
    <property type="entry name" value="PRP3"/>
    <property type="match status" value="1"/>
</dbReference>
<dbReference type="KEGG" id="cvr:CHLNCDRAFT_23069"/>
<dbReference type="AlphaFoldDB" id="E1ZFD7"/>
<name>E1ZFD7_CHLVA</name>
<reference evidence="8 9" key="1">
    <citation type="journal article" date="2010" name="Plant Cell">
        <title>The Chlorella variabilis NC64A genome reveals adaptation to photosymbiosis, coevolution with viruses, and cryptic sex.</title>
        <authorList>
            <person name="Blanc G."/>
            <person name="Duncan G."/>
            <person name="Agarkova I."/>
            <person name="Borodovsky M."/>
            <person name="Gurnon J."/>
            <person name="Kuo A."/>
            <person name="Lindquist E."/>
            <person name="Lucas S."/>
            <person name="Pangilinan J."/>
            <person name="Polle J."/>
            <person name="Salamov A."/>
            <person name="Terry A."/>
            <person name="Yamada T."/>
            <person name="Dunigan D.D."/>
            <person name="Grigoriev I.V."/>
            <person name="Claverie J.M."/>
            <person name="Van Etten J.L."/>
        </authorList>
    </citation>
    <scope>NUCLEOTIDE SEQUENCE [LARGE SCALE GENOMIC DNA]</scope>
    <source>
        <strain evidence="8 9">NC64A</strain>
    </source>
</reference>
<feature type="region of interest" description="Disordered" evidence="5">
    <location>
        <begin position="1"/>
        <end position="22"/>
    </location>
</feature>
<evidence type="ECO:0000259" key="7">
    <source>
        <dbReference type="Pfam" id="PF08572"/>
    </source>
</evidence>
<dbReference type="GeneID" id="17355142"/>
<evidence type="ECO:0000256" key="5">
    <source>
        <dbReference type="SAM" id="MobiDB-lite"/>
    </source>
</evidence>
<dbReference type="InParanoid" id="E1ZFD7"/>
<accession>E1ZFD7</accession>
<gene>
    <name evidence="8" type="ORF">CHLNCDRAFT_23069</name>
</gene>
<organism evidence="9">
    <name type="scientific">Chlorella variabilis</name>
    <name type="common">Green alga</name>
    <dbReference type="NCBI Taxonomy" id="554065"/>
    <lineage>
        <taxon>Eukaryota</taxon>
        <taxon>Viridiplantae</taxon>
        <taxon>Chlorophyta</taxon>
        <taxon>core chlorophytes</taxon>
        <taxon>Trebouxiophyceae</taxon>
        <taxon>Chlorellales</taxon>
        <taxon>Chlorellaceae</taxon>
        <taxon>Chlorella clade</taxon>
        <taxon>Chlorella</taxon>
    </lineage>
</organism>
<keyword evidence="2" id="KW-0507">mRNA processing</keyword>
<dbReference type="EMBL" id="GL433844">
    <property type="protein sequence ID" value="EFN55649.1"/>
    <property type="molecule type" value="Genomic_DNA"/>
</dbReference>
<feature type="domain" description="Small nuclear ribonucleoprotein Prp3 C-terminal" evidence="6">
    <location>
        <begin position="128"/>
        <end position="255"/>
    </location>
</feature>
<evidence type="ECO:0000256" key="4">
    <source>
        <dbReference type="ARBA" id="ARBA00023242"/>
    </source>
</evidence>
<dbReference type="InterPro" id="IPR013881">
    <property type="entry name" value="Pre-mRNA_splic_Prp3_dom"/>
</dbReference>
<keyword evidence="3" id="KW-0508">mRNA splicing</keyword>
<dbReference type="InterPro" id="IPR027104">
    <property type="entry name" value="Prp3"/>
</dbReference>
<keyword evidence="4" id="KW-0539">Nucleus</keyword>
<dbReference type="OrthoDB" id="10264544at2759"/>
<feature type="domain" description="Pre-mRNA-splicing factor 3" evidence="7">
    <location>
        <begin position="1"/>
        <end position="105"/>
    </location>
</feature>
<dbReference type="PANTHER" id="PTHR14212:SF0">
    <property type="entry name" value="U4_U6 SMALL NUCLEAR RIBONUCLEOPROTEIN PRP3"/>
    <property type="match status" value="1"/>
</dbReference>
<sequence>YVEHPVLIEPPAEAPAPPPQPLKLTKRELKKLRTQRRIAREKEKQELVRQGLLEAPKPKVKISNLMRVLGAEATADPTAVEAEVRKQMAERAAAHEDRNLARMLTPAERKDKKLKKLVGEEGVETHVALYKVGDLTNAQLRFKVDVNARENHMTGACLVQADGFAIVVVEGSPKTLRRYEKLMLRRIDWNARREEEEEEEEDPTKPNKPPNYCHLVWQGVVKERSFRKFKSDTFQTEAAARTFLSDHKVGHYWELCAAYRPE</sequence>
<dbReference type="CDD" id="cd24162">
    <property type="entry name" value="Prp3_C"/>
    <property type="match status" value="1"/>
</dbReference>
<evidence type="ECO:0000256" key="3">
    <source>
        <dbReference type="ARBA" id="ARBA00023187"/>
    </source>
</evidence>
<protein>
    <submittedName>
        <fullName evidence="8">Uncharacterized protein</fullName>
    </submittedName>
</protein>
<dbReference type="GO" id="GO:0046540">
    <property type="term" value="C:U4/U6 x U5 tri-snRNP complex"/>
    <property type="evidence" value="ECO:0007669"/>
    <property type="project" value="InterPro"/>
</dbReference>
<evidence type="ECO:0000313" key="9">
    <source>
        <dbReference type="Proteomes" id="UP000008141"/>
    </source>
</evidence>
<evidence type="ECO:0000259" key="6">
    <source>
        <dbReference type="Pfam" id="PF06544"/>
    </source>
</evidence>
<feature type="compositionally biased region" description="Pro residues" evidence="5">
    <location>
        <begin position="12"/>
        <end position="21"/>
    </location>
</feature>
<dbReference type="GO" id="GO:0000398">
    <property type="term" value="P:mRNA splicing, via spliceosome"/>
    <property type="evidence" value="ECO:0007669"/>
    <property type="project" value="InterPro"/>
</dbReference>
<dbReference type="eggNOG" id="KOG2769">
    <property type="taxonomic scope" value="Eukaryota"/>
</dbReference>
<feature type="region of interest" description="Disordered" evidence="5">
    <location>
        <begin position="192"/>
        <end position="211"/>
    </location>
</feature>
<evidence type="ECO:0000256" key="2">
    <source>
        <dbReference type="ARBA" id="ARBA00022664"/>
    </source>
</evidence>
<dbReference type="RefSeq" id="XP_005847751.1">
    <property type="nucleotide sequence ID" value="XM_005847689.1"/>
</dbReference>
<dbReference type="InterPro" id="IPR010541">
    <property type="entry name" value="Prp3_C"/>
</dbReference>
<feature type="non-terminal residue" evidence="8">
    <location>
        <position position="1"/>
    </location>
</feature>
<dbReference type="Pfam" id="PF06544">
    <property type="entry name" value="Prp3_C"/>
    <property type="match status" value="1"/>
</dbReference>
<dbReference type="STRING" id="554065.E1ZFD7"/>
<evidence type="ECO:0000256" key="1">
    <source>
        <dbReference type="ARBA" id="ARBA00004123"/>
    </source>
</evidence>
<dbReference type="Proteomes" id="UP000008141">
    <property type="component" value="Unassembled WGS sequence"/>
</dbReference>
<comment type="subcellular location">
    <subcellularLocation>
        <location evidence="1">Nucleus</location>
    </subcellularLocation>
</comment>
<keyword evidence="9" id="KW-1185">Reference proteome</keyword>